<dbReference type="Pfam" id="PF00072">
    <property type="entry name" value="Response_reg"/>
    <property type="match status" value="1"/>
</dbReference>
<evidence type="ECO:0000256" key="3">
    <source>
        <dbReference type="ARBA" id="ARBA00023015"/>
    </source>
</evidence>
<evidence type="ECO:0000313" key="9">
    <source>
        <dbReference type="Proteomes" id="UP001344888"/>
    </source>
</evidence>
<keyword evidence="5" id="KW-0804">Transcription</keyword>
<feature type="domain" description="Response regulatory" evidence="7">
    <location>
        <begin position="3"/>
        <end position="117"/>
    </location>
</feature>
<gene>
    <name evidence="8" type="ORF">P9B03_00070</name>
</gene>
<evidence type="ECO:0000256" key="5">
    <source>
        <dbReference type="ARBA" id="ARBA00023163"/>
    </source>
</evidence>
<dbReference type="PANTHER" id="PTHR44591:SF3">
    <property type="entry name" value="RESPONSE REGULATORY DOMAIN-CONTAINING PROTEIN"/>
    <property type="match status" value="1"/>
</dbReference>
<dbReference type="Proteomes" id="UP001344888">
    <property type="component" value="Unassembled WGS sequence"/>
</dbReference>
<accession>A0AAW9NGS1</accession>
<name>A0AAW9NGS1_9BACL</name>
<dbReference type="InterPro" id="IPR001789">
    <property type="entry name" value="Sig_transdc_resp-reg_receiver"/>
</dbReference>
<dbReference type="EMBL" id="JARSFG010000001">
    <property type="protein sequence ID" value="MEC1176882.1"/>
    <property type="molecule type" value="Genomic_DNA"/>
</dbReference>
<proteinExistence type="predicted"/>
<feature type="modified residue" description="4-aspartylphosphate" evidence="6">
    <location>
        <position position="52"/>
    </location>
</feature>
<sequence length="125" mass="14389">MRNILIVDDQQGIRLLLNEVFKKEGYRTYLASNGIEALNIFKNEEIDCILLDMKIPGMNGMEILRELRLYSDKINVVMMTAYGEQKLIDEAFQLGATKYFTKPFNIFEVRDAVNEILNSCQSEGV</sequence>
<keyword evidence="1 6" id="KW-0597">Phosphoprotein</keyword>
<dbReference type="InterPro" id="IPR050595">
    <property type="entry name" value="Bact_response_regulator"/>
</dbReference>
<evidence type="ECO:0000259" key="7">
    <source>
        <dbReference type="PROSITE" id="PS50110"/>
    </source>
</evidence>
<dbReference type="Gene3D" id="3.40.50.2300">
    <property type="match status" value="1"/>
</dbReference>
<evidence type="ECO:0000256" key="2">
    <source>
        <dbReference type="ARBA" id="ARBA00023012"/>
    </source>
</evidence>
<keyword evidence="4" id="KW-0238">DNA-binding</keyword>
<dbReference type="GO" id="GO:0003677">
    <property type="term" value="F:DNA binding"/>
    <property type="evidence" value="ECO:0007669"/>
    <property type="project" value="UniProtKB-KW"/>
</dbReference>
<evidence type="ECO:0000256" key="4">
    <source>
        <dbReference type="ARBA" id="ARBA00023125"/>
    </source>
</evidence>
<evidence type="ECO:0000256" key="6">
    <source>
        <dbReference type="PROSITE-ProRule" id="PRU00169"/>
    </source>
</evidence>
<dbReference type="InterPro" id="IPR011006">
    <property type="entry name" value="CheY-like_superfamily"/>
</dbReference>
<dbReference type="FunFam" id="3.40.50.2300:FF:000001">
    <property type="entry name" value="DNA-binding response regulator PhoB"/>
    <property type="match status" value="1"/>
</dbReference>
<evidence type="ECO:0000256" key="1">
    <source>
        <dbReference type="ARBA" id="ARBA00022553"/>
    </source>
</evidence>
<dbReference type="PROSITE" id="PS50110">
    <property type="entry name" value="RESPONSE_REGULATORY"/>
    <property type="match status" value="1"/>
</dbReference>
<evidence type="ECO:0000313" key="8">
    <source>
        <dbReference type="EMBL" id="MEC1176882.1"/>
    </source>
</evidence>
<keyword evidence="3" id="KW-0805">Transcription regulation</keyword>
<keyword evidence="9" id="KW-1185">Reference proteome</keyword>
<dbReference type="AlphaFoldDB" id="A0AAW9NGS1"/>
<dbReference type="PANTHER" id="PTHR44591">
    <property type="entry name" value="STRESS RESPONSE REGULATOR PROTEIN 1"/>
    <property type="match status" value="1"/>
</dbReference>
<dbReference type="GO" id="GO:0000160">
    <property type="term" value="P:phosphorelay signal transduction system"/>
    <property type="evidence" value="ECO:0007669"/>
    <property type="project" value="UniProtKB-KW"/>
</dbReference>
<organism evidence="8 9">
    <name type="scientific">Metasolibacillus meyeri</name>
    <dbReference type="NCBI Taxonomy" id="1071052"/>
    <lineage>
        <taxon>Bacteria</taxon>
        <taxon>Bacillati</taxon>
        <taxon>Bacillota</taxon>
        <taxon>Bacilli</taxon>
        <taxon>Bacillales</taxon>
        <taxon>Caryophanaceae</taxon>
        <taxon>Metasolibacillus</taxon>
    </lineage>
</organism>
<dbReference type="SUPFAM" id="SSF52172">
    <property type="entry name" value="CheY-like"/>
    <property type="match status" value="1"/>
</dbReference>
<dbReference type="SMART" id="SM00448">
    <property type="entry name" value="REC"/>
    <property type="match status" value="1"/>
</dbReference>
<keyword evidence="2" id="KW-0902">Two-component regulatory system</keyword>
<protein>
    <submittedName>
        <fullName evidence="8">Response regulator</fullName>
    </submittedName>
</protein>
<reference evidence="8 9" key="1">
    <citation type="submission" date="2023-03" db="EMBL/GenBank/DDBJ databases">
        <title>Bacillus Genome Sequencing.</title>
        <authorList>
            <person name="Dunlap C."/>
        </authorList>
    </citation>
    <scope>NUCLEOTIDE SEQUENCE [LARGE SCALE GENOMIC DNA]</scope>
    <source>
        <strain evidence="8 9">B-59205</strain>
    </source>
</reference>
<comment type="caution">
    <text evidence="8">The sequence shown here is derived from an EMBL/GenBank/DDBJ whole genome shotgun (WGS) entry which is preliminary data.</text>
</comment>
<dbReference type="RefSeq" id="WP_107839908.1">
    <property type="nucleotide sequence ID" value="NZ_JARSFG010000001.1"/>
</dbReference>